<evidence type="ECO:0000313" key="2">
    <source>
        <dbReference type="Proteomes" id="UP001243496"/>
    </source>
</evidence>
<dbReference type="GeneID" id="92740165"/>
<dbReference type="EMBL" id="CP132968">
    <property type="protein sequence ID" value="WMD16921.1"/>
    <property type="molecule type" value="Genomic_DNA"/>
</dbReference>
<name>A0AAQ3PXQ7_ANAHA</name>
<accession>A0AAQ3PXQ7</accession>
<dbReference type="Proteomes" id="UP001243496">
    <property type="component" value="Chromosome"/>
</dbReference>
<gene>
    <name evidence="1" type="ORF">RBI15_02130</name>
</gene>
<dbReference type="AlphaFoldDB" id="A0AAQ3PXQ7"/>
<evidence type="ECO:0000313" key="1">
    <source>
        <dbReference type="EMBL" id="WMD16921.1"/>
    </source>
</evidence>
<organism evidence="1 2">
    <name type="scientific">Anaerostipes hadrus</name>
    <dbReference type="NCBI Taxonomy" id="649756"/>
    <lineage>
        <taxon>Bacteria</taxon>
        <taxon>Bacillati</taxon>
        <taxon>Bacillota</taxon>
        <taxon>Clostridia</taxon>
        <taxon>Lachnospirales</taxon>
        <taxon>Lachnospiraceae</taxon>
        <taxon>Anaerostipes</taxon>
    </lineage>
</organism>
<reference evidence="1" key="1">
    <citation type="submission" date="2023-08" db="EMBL/GenBank/DDBJ databases">
        <title>Complete Genome Sequences of butyrate producing Anaerostipes hadrus strains BA1 and GIF7 isolated from the terminal ileum of a healthy lean male.</title>
        <authorList>
            <person name="Low A."/>
            <person name="Sheludchenko M."/>
            <person name="Cheng H.E."/>
            <person name="Koh X.Q."/>
            <person name="Lee J."/>
        </authorList>
    </citation>
    <scope>NUCLEOTIDE SEQUENCE</scope>
    <source>
        <strain evidence="1">BA1</strain>
    </source>
</reference>
<sequence>MISVMEGDKQVAGIPVKIVKSTMSKIQSKQDDVDIVILEDLSEITKML</sequence>
<protein>
    <submittedName>
        <fullName evidence="1">Uncharacterized protein</fullName>
    </submittedName>
</protein>
<dbReference type="RefSeq" id="WP_155511639.1">
    <property type="nucleotide sequence ID" value="NZ_CP132968.1"/>
</dbReference>
<proteinExistence type="predicted"/>